<keyword evidence="6" id="KW-0378">Hydrolase</keyword>
<dbReference type="Gene3D" id="3.90.79.10">
    <property type="entry name" value="Nucleoside Triphosphate Pyrophosphohydrolase"/>
    <property type="match status" value="1"/>
</dbReference>
<dbReference type="Pfam" id="PF00293">
    <property type="entry name" value="NUDIX"/>
    <property type="match status" value="1"/>
</dbReference>
<evidence type="ECO:0000313" key="11">
    <source>
        <dbReference type="EMBL" id="KRK97621.1"/>
    </source>
</evidence>
<evidence type="ECO:0000256" key="4">
    <source>
        <dbReference type="ARBA" id="ARBA00012381"/>
    </source>
</evidence>
<evidence type="ECO:0000256" key="2">
    <source>
        <dbReference type="ARBA" id="ARBA00001947"/>
    </source>
</evidence>
<dbReference type="PANTHER" id="PTHR42904:SF6">
    <property type="entry name" value="NAD-CAPPED RNA HYDROLASE NUDT12"/>
    <property type="match status" value="1"/>
</dbReference>
<name>A0A0R1LP38_9LACO</name>
<dbReference type="PROSITE" id="PS51462">
    <property type="entry name" value="NUDIX"/>
    <property type="match status" value="1"/>
</dbReference>
<sequence length="275" mass="31188">MLHEITPAVLKNQYTDQRLPRPDDRLFIYANRQVLLLADQEVPTVKEAVANWQVNPEQFTYLFAIDDQAYFLLRQTIPGENYAGTPTLRQLSPQSLAFASTIAIHLGNWYETNQYCGRCGHRMVPDKTERALNCANCGHVEFPKIAPAVIVGVTHGDQILLTKFLSNYGYDKFALISGYNEIGETLADTVRREVKEEVGLSVRHITYFDSQPWGFSGALLVGFFAELDQAADIQLEKDELSAAKWFKRVDIPHDDTTASLSWTMIEAFRQGKMKH</sequence>
<evidence type="ECO:0000256" key="6">
    <source>
        <dbReference type="ARBA" id="ARBA00022801"/>
    </source>
</evidence>
<keyword evidence="8" id="KW-0520">NAD</keyword>
<dbReference type="GO" id="GO:0035529">
    <property type="term" value="F:NADH pyrophosphatase activity"/>
    <property type="evidence" value="ECO:0007669"/>
    <property type="project" value="TreeGrafter"/>
</dbReference>
<dbReference type="Gene3D" id="3.90.79.20">
    <property type="match status" value="1"/>
</dbReference>
<protein>
    <recommendedName>
        <fullName evidence="4">NAD(+) diphosphatase</fullName>
        <ecNumber evidence="4">3.6.1.22</ecNumber>
    </recommendedName>
</protein>
<dbReference type="InterPro" id="IPR020084">
    <property type="entry name" value="NUDIX_hydrolase_CS"/>
</dbReference>
<dbReference type="EMBL" id="AZEE01000029">
    <property type="protein sequence ID" value="KRK97621.1"/>
    <property type="molecule type" value="Genomic_DNA"/>
</dbReference>
<dbReference type="GO" id="GO:0019677">
    <property type="term" value="P:NAD+ catabolic process"/>
    <property type="evidence" value="ECO:0007669"/>
    <property type="project" value="TreeGrafter"/>
</dbReference>
<dbReference type="Proteomes" id="UP000051160">
    <property type="component" value="Unassembled WGS sequence"/>
</dbReference>
<dbReference type="GO" id="GO:0005829">
    <property type="term" value="C:cytosol"/>
    <property type="evidence" value="ECO:0007669"/>
    <property type="project" value="TreeGrafter"/>
</dbReference>
<evidence type="ECO:0000259" key="10">
    <source>
        <dbReference type="PROSITE" id="PS51462"/>
    </source>
</evidence>
<comment type="similarity">
    <text evidence="3">Belongs to the Nudix hydrolase family. NudC subfamily.</text>
</comment>
<comment type="caution">
    <text evidence="11">The sequence shown here is derived from an EMBL/GenBank/DDBJ whole genome shotgun (WGS) entry which is preliminary data.</text>
</comment>
<accession>A0A0R1LP38</accession>
<dbReference type="SUPFAM" id="SSF55811">
    <property type="entry name" value="Nudix"/>
    <property type="match status" value="1"/>
</dbReference>
<dbReference type="EC" id="3.6.1.22" evidence="4"/>
<dbReference type="GO" id="GO:0006742">
    <property type="term" value="P:NADP+ catabolic process"/>
    <property type="evidence" value="ECO:0007669"/>
    <property type="project" value="TreeGrafter"/>
</dbReference>
<comment type="cofactor">
    <cofactor evidence="1">
        <name>Mg(2+)</name>
        <dbReference type="ChEBI" id="CHEBI:18420"/>
    </cofactor>
</comment>
<reference evidence="11 12" key="1">
    <citation type="journal article" date="2015" name="Genome Announc.">
        <title>Expanding the biotechnology potential of lactobacilli through comparative genomics of 213 strains and associated genera.</title>
        <authorList>
            <person name="Sun Z."/>
            <person name="Harris H.M."/>
            <person name="McCann A."/>
            <person name="Guo C."/>
            <person name="Argimon S."/>
            <person name="Zhang W."/>
            <person name="Yang X."/>
            <person name="Jeffery I.B."/>
            <person name="Cooney J.C."/>
            <person name="Kagawa T.F."/>
            <person name="Liu W."/>
            <person name="Song Y."/>
            <person name="Salvetti E."/>
            <person name="Wrobel A."/>
            <person name="Rasinkangas P."/>
            <person name="Parkhill J."/>
            <person name="Rea M.C."/>
            <person name="O'Sullivan O."/>
            <person name="Ritari J."/>
            <person name="Douillard F.P."/>
            <person name="Paul Ross R."/>
            <person name="Yang R."/>
            <person name="Briner A.E."/>
            <person name="Felis G.E."/>
            <person name="de Vos W.M."/>
            <person name="Barrangou R."/>
            <person name="Klaenhammer T.R."/>
            <person name="Caufield P.W."/>
            <person name="Cui Y."/>
            <person name="Zhang H."/>
            <person name="O'Toole P.W."/>
        </authorList>
    </citation>
    <scope>NUCLEOTIDE SEQUENCE [LARGE SCALE GENOMIC DNA]</scope>
    <source>
        <strain evidence="11 12">DSM 19909</strain>
    </source>
</reference>
<evidence type="ECO:0000256" key="1">
    <source>
        <dbReference type="ARBA" id="ARBA00001946"/>
    </source>
</evidence>
<comment type="catalytic activity">
    <reaction evidence="9">
        <text>a 5'-end NAD(+)-phospho-ribonucleoside in mRNA + H2O = a 5'-end phospho-adenosine-phospho-ribonucleoside in mRNA + beta-nicotinamide D-ribonucleotide + 2 H(+)</text>
        <dbReference type="Rhea" id="RHEA:60876"/>
        <dbReference type="Rhea" id="RHEA-COMP:15698"/>
        <dbReference type="Rhea" id="RHEA-COMP:15719"/>
        <dbReference type="ChEBI" id="CHEBI:14649"/>
        <dbReference type="ChEBI" id="CHEBI:15377"/>
        <dbReference type="ChEBI" id="CHEBI:15378"/>
        <dbReference type="ChEBI" id="CHEBI:144029"/>
        <dbReference type="ChEBI" id="CHEBI:144051"/>
    </reaction>
    <physiologicalReaction direction="left-to-right" evidence="9">
        <dbReference type="Rhea" id="RHEA:60877"/>
    </physiologicalReaction>
</comment>
<dbReference type="InterPro" id="IPR000086">
    <property type="entry name" value="NUDIX_hydrolase_dom"/>
</dbReference>
<evidence type="ECO:0000256" key="7">
    <source>
        <dbReference type="ARBA" id="ARBA00022842"/>
    </source>
</evidence>
<dbReference type="STRING" id="1423776.FD04_GL001657"/>
<evidence type="ECO:0000313" key="12">
    <source>
        <dbReference type="Proteomes" id="UP000051160"/>
    </source>
</evidence>
<dbReference type="PATRIC" id="fig|1423776.4.peg.1678"/>
<dbReference type="PANTHER" id="PTHR42904">
    <property type="entry name" value="NUDIX HYDROLASE, NUDC SUBFAMILY"/>
    <property type="match status" value="1"/>
</dbReference>
<evidence type="ECO:0000256" key="8">
    <source>
        <dbReference type="ARBA" id="ARBA00023027"/>
    </source>
</evidence>
<dbReference type="InterPro" id="IPR049734">
    <property type="entry name" value="NudC-like_C"/>
</dbReference>
<dbReference type="RefSeq" id="WP_056948574.1">
    <property type="nucleotide sequence ID" value="NZ_AZEE01000029.1"/>
</dbReference>
<dbReference type="InterPro" id="IPR015797">
    <property type="entry name" value="NUDIX_hydrolase-like_dom_sf"/>
</dbReference>
<keyword evidence="5" id="KW-0479">Metal-binding</keyword>
<dbReference type="OrthoDB" id="9787476at2"/>
<evidence type="ECO:0000256" key="9">
    <source>
        <dbReference type="ARBA" id="ARBA00023679"/>
    </source>
</evidence>
<dbReference type="PROSITE" id="PS00893">
    <property type="entry name" value="NUDIX_BOX"/>
    <property type="match status" value="1"/>
</dbReference>
<dbReference type="AlphaFoldDB" id="A0A0R1LP38"/>
<dbReference type="GO" id="GO:0046872">
    <property type="term" value="F:metal ion binding"/>
    <property type="evidence" value="ECO:0007669"/>
    <property type="project" value="UniProtKB-KW"/>
</dbReference>
<dbReference type="InterPro" id="IPR050241">
    <property type="entry name" value="NAD-cap_RNA_hydrolase_NudC"/>
</dbReference>
<feature type="domain" description="Nudix hydrolase" evidence="10">
    <location>
        <begin position="143"/>
        <end position="270"/>
    </location>
</feature>
<dbReference type="InterPro" id="IPR015376">
    <property type="entry name" value="Znr_NADH_PPase"/>
</dbReference>
<organism evidence="11 12">
    <name type="scientific">Secundilactobacillus odoratitofui DSM 19909 = JCM 15043</name>
    <dbReference type="NCBI Taxonomy" id="1423776"/>
    <lineage>
        <taxon>Bacteria</taxon>
        <taxon>Bacillati</taxon>
        <taxon>Bacillota</taxon>
        <taxon>Bacilli</taxon>
        <taxon>Lactobacillales</taxon>
        <taxon>Lactobacillaceae</taxon>
        <taxon>Secundilactobacillus</taxon>
    </lineage>
</organism>
<proteinExistence type="inferred from homology"/>
<keyword evidence="7" id="KW-0460">Magnesium</keyword>
<gene>
    <name evidence="11" type="ORF">FD04_GL001657</name>
</gene>
<comment type="cofactor">
    <cofactor evidence="2">
        <name>Zn(2+)</name>
        <dbReference type="ChEBI" id="CHEBI:29105"/>
    </cofactor>
</comment>
<dbReference type="Pfam" id="PF09297">
    <property type="entry name" value="Zn_ribbon_NUD"/>
    <property type="match status" value="1"/>
</dbReference>
<evidence type="ECO:0000256" key="3">
    <source>
        <dbReference type="ARBA" id="ARBA00009595"/>
    </source>
</evidence>
<keyword evidence="12" id="KW-1185">Reference proteome</keyword>
<dbReference type="CDD" id="cd03429">
    <property type="entry name" value="NUDIX_NADH_pyrophosphatase_Nudt13"/>
    <property type="match status" value="1"/>
</dbReference>
<dbReference type="NCBIfam" id="NF001299">
    <property type="entry name" value="PRK00241.1"/>
    <property type="match status" value="1"/>
</dbReference>
<evidence type="ECO:0000256" key="5">
    <source>
        <dbReference type="ARBA" id="ARBA00022723"/>
    </source>
</evidence>